<dbReference type="InterPro" id="IPR051622">
    <property type="entry name" value="R-tyr_protein_phosphatases"/>
</dbReference>
<dbReference type="CDD" id="cd00054">
    <property type="entry name" value="EGF_CA"/>
    <property type="match status" value="2"/>
</dbReference>
<dbReference type="InterPro" id="IPR009030">
    <property type="entry name" value="Growth_fac_rcpt_cys_sf"/>
</dbReference>
<dbReference type="Gene3D" id="2.90.20.10">
    <property type="entry name" value="Plasmodium vivax P25 domain"/>
    <property type="match status" value="1"/>
</dbReference>
<keyword evidence="2 10" id="KW-0245">EGF-like domain</keyword>
<evidence type="ECO:0000256" key="2">
    <source>
        <dbReference type="ARBA" id="ARBA00022536"/>
    </source>
</evidence>
<dbReference type="Ensembl" id="ENSPMGT00000005658.1">
    <property type="protein sequence ID" value="ENSPMGP00000005334.1"/>
    <property type="gene ID" value="ENSPMGG00000004476.1"/>
</dbReference>
<evidence type="ECO:0000256" key="3">
    <source>
        <dbReference type="ARBA" id="ARBA00022692"/>
    </source>
</evidence>
<evidence type="ECO:0000313" key="15">
    <source>
        <dbReference type="Proteomes" id="UP000261520"/>
    </source>
</evidence>
<evidence type="ECO:0000256" key="6">
    <source>
        <dbReference type="ARBA" id="ARBA00022989"/>
    </source>
</evidence>
<sequence length="596" mass="66819">DVCSSCHANATCDDKPNGSGKICNCKYGFVGDGRTFCQKDECRIDLMKICGQHTTCHNTYGSYYCTCLFGYRPSNNMATFIPNDGTNCQECEIEGVCGEGTVCKNLEGGFECYCQMGYKIHEGVVPFHPHRDKATCKVDCGAPVLPVDAVLVSVTKHTFGGVALFECDQGFIWRRGDNSSVCEASGRWTAPSVVCEVDCGLPPVRLYSQMVWDSRSKLGSEVLYRCDFGYRNVERRSVFYCNATGQWDVPPVFCQILCGNVPVLNNTVHVWDGKMTLGNTVEYYCKYGFYDNGGRNSSVCNENGEWTKPTLSCRISCGLPLTVPNTNLQWDGSTNLGSVVWYECASGFYPEREVSACTKTGRWGQVSLIKCGPVPALVHSEVVWHNRSIAVHRCERGYHSWSGTYSSICDSSSGEWRQATITTERKPPINHLHVLNERCLHWKAEKYKGATEDYKIIFTGLRNYQTSFLDKRRHMLSSKADRVEVCLNLLPVTNYSISITAKSAKFTATVFTNTSVYQIFVLPVDGLMVFDCSSPKLSTDQYHTHYITAQIQVKDVGTEMSFTVGDGRFYHGFLNAPLENGREYYIILRSVSEWRK</sequence>
<evidence type="ECO:0000256" key="11">
    <source>
        <dbReference type="PROSITE-ProRule" id="PRU00302"/>
    </source>
</evidence>
<protein>
    <submittedName>
        <fullName evidence="14">Uncharacterized protein</fullName>
    </submittedName>
</protein>
<dbReference type="InterPro" id="IPR035976">
    <property type="entry name" value="Sushi/SCR/CCP_sf"/>
</dbReference>
<dbReference type="Pfam" id="PF23144">
    <property type="entry name" value="Fn3_PTPRU"/>
    <property type="match status" value="1"/>
</dbReference>
<dbReference type="InterPro" id="IPR018097">
    <property type="entry name" value="EGF_Ca-bd_CS"/>
</dbReference>
<dbReference type="InterPro" id="IPR000742">
    <property type="entry name" value="EGF"/>
</dbReference>
<evidence type="ECO:0000256" key="10">
    <source>
        <dbReference type="PROSITE-ProRule" id="PRU00076"/>
    </source>
</evidence>
<dbReference type="InterPro" id="IPR000436">
    <property type="entry name" value="Sushi_SCR_CCP_dom"/>
</dbReference>
<evidence type="ECO:0000256" key="8">
    <source>
        <dbReference type="ARBA" id="ARBA00023157"/>
    </source>
</evidence>
<dbReference type="CDD" id="cd00033">
    <property type="entry name" value="CCP"/>
    <property type="match status" value="3"/>
</dbReference>
<dbReference type="PROSITE" id="PS01187">
    <property type="entry name" value="EGF_CA"/>
    <property type="match status" value="2"/>
</dbReference>
<accession>A0A3B3ZLI8</accession>
<dbReference type="SUPFAM" id="SSF57196">
    <property type="entry name" value="EGF/Laminin"/>
    <property type="match status" value="1"/>
</dbReference>
<dbReference type="PROSITE" id="PS50923">
    <property type="entry name" value="SUSHI"/>
    <property type="match status" value="2"/>
</dbReference>
<dbReference type="Gene3D" id="2.10.70.10">
    <property type="entry name" value="Complement Module, domain 1"/>
    <property type="match status" value="4"/>
</dbReference>
<dbReference type="SMART" id="SM00179">
    <property type="entry name" value="EGF_CA"/>
    <property type="match status" value="2"/>
</dbReference>
<dbReference type="InterPro" id="IPR000152">
    <property type="entry name" value="EGF-type_Asp/Asn_hydroxyl_site"/>
</dbReference>
<dbReference type="PROSITE" id="PS50026">
    <property type="entry name" value="EGF_3"/>
    <property type="match status" value="1"/>
</dbReference>
<feature type="domain" description="Sushi" evidence="13">
    <location>
        <begin position="256"/>
        <end position="315"/>
    </location>
</feature>
<evidence type="ECO:0000259" key="12">
    <source>
        <dbReference type="PROSITE" id="PS50026"/>
    </source>
</evidence>
<keyword evidence="4" id="KW-0732">Signal</keyword>
<dbReference type="SUPFAM" id="SSF57535">
    <property type="entry name" value="Complement control module/SCR domain"/>
    <property type="match status" value="4"/>
</dbReference>
<evidence type="ECO:0000256" key="7">
    <source>
        <dbReference type="ARBA" id="ARBA00023136"/>
    </source>
</evidence>
<dbReference type="InterPro" id="IPR001881">
    <property type="entry name" value="EGF-like_Ca-bd_dom"/>
</dbReference>
<comment type="subcellular location">
    <subcellularLocation>
        <location evidence="1">Membrane</location>
        <topology evidence="1">Single-pass type I membrane protein</topology>
    </subcellularLocation>
</comment>
<reference evidence="14" key="1">
    <citation type="submission" date="2025-08" db="UniProtKB">
        <authorList>
            <consortium name="Ensembl"/>
        </authorList>
    </citation>
    <scope>IDENTIFICATION</scope>
</reference>
<dbReference type="GO" id="GO:0016020">
    <property type="term" value="C:membrane"/>
    <property type="evidence" value="ECO:0007669"/>
    <property type="project" value="UniProtKB-SubCell"/>
</dbReference>
<organism evidence="14 15">
    <name type="scientific">Periophthalmus magnuspinnatus</name>
    <dbReference type="NCBI Taxonomy" id="409849"/>
    <lineage>
        <taxon>Eukaryota</taxon>
        <taxon>Metazoa</taxon>
        <taxon>Chordata</taxon>
        <taxon>Craniata</taxon>
        <taxon>Vertebrata</taxon>
        <taxon>Euteleostomi</taxon>
        <taxon>Actinopterygii</taxon>
        <taxon>Neopterygii</taxon>
        <taxon>Teleostei</taxon>
        <taxon>Neoteleostei</taxon>
        <taxon>Acanthomorphata</taxon>
        <taxon>Gobiaria</taxon>
        <taxon>Gobiiformes</taxon>
        <taxon>Gobioidei</taxon>
        <taxon>Gobiidae</taxon>
        <taxon>Oxudercinae</taxon>
        <taxon>Periophthalmus</taxon>
    </lineage>
</organism>
<keyword evidence="3" id="KW-0812">Transmembrane</keyword>
<keyword evidence="6" id="KW-1133">Transmembrane helix</keyword>
<evidence type="ECO:0000256" key="1">
    <source>
        <dbReference type="ARBA" id="ARBA00004479"/>
    </source>
</evidence>
<dbReference type="AlphaFoldDB" id="A0A3B3ZLI8"/>
<keyword evidence="15" id="KW-1185">Reference proteome</keyword>
<dbReference type="STRING" id="409849.ENSPMGP00000005334"/>
<comment type="caution">
    <text evidence="10">Lacks conserved residue(s) required for the propagation of feature annotation.</text>
</comment>
<dbReference type="GO" id="GO:0005509">
    <property type="term" value="F:calcium ion binding"/>
    <property type="evidence" value="ECO:0007669"/>
    <property type="project" value="InterPro"/>
</dbReference>
<dbReference type="Pfam" id="PF07645">
    <property type="entry name" value="EGF_CA"/>
    <property type="match status" value="2"/>
</dbReference>
<dbReference type="Proteomes" id="UP000261520">
    <property type="component" value="Unplaced"/>
</dbReference>
<proteinExistence type="predicted"/>
<keyword evidence="7" id="KW-0472">Membrane</keyword>
<dbReference type="PANTHER" id="PTHR24051">
    <property type="entry name" value="SUSHI DOMAIN-CONTAINING PROTEIN 1"/>
    <property type="match status" value="1"/>
</dbReference>
<evidence type="ECO:0000256" key="5">
    <source>
        <dbReference type="ARBA" id="ARBA00022737"/>
    </source>
</evidence>
<evidence type="ECO:0000256" key="9">
    <source>
        <dbReference type="ARBA" id="ARBA00023180"/>
    </source>
</evidence>
<evidence type="ECO:0000313" key="14">
    <source>
        <dbReference type="Ensembl" id="ENSPMGP00000005334.1"/>
    </source>
</evidence>
<dbReference type="SUPFAM" id="SSF57184">
    <property type="entry name" value="Growth factor receptor domain"/>
    <property type="match status" value="1"/>
</dbReference>
<keyword evidence="11" id="KW-0768">Sushi</keyword>
<evidence type="ECO:0000259" key="13">
    <source>
        <dbReference type="PROSITE" id="PS50923"/>
    </source>
</evidence>
<dbReference type="SMART" id="SM00181">
    <property type="entry name" value="EGF"/>
    <property type="match status" value="3"/>
</dbReference>
<dbReference type="PANTHER" id="PTHR24051:SF5">
    <property type="entry name" value="SUSHI DOMAIN-CONTAINING PROTEIN 1"/>
    <property type="match status" value="1"/>
</dbReference>
<dbReference type="Pfam" id="PF00084">
    <property type="entry name" value="Sushi"/>
    <property type="match status" value="4"/>
</dbReference>
<dbReference type="InterPro" id="IPR057598">
    <property type="entry name" value="Fn3_PTPRU"/>
</dbReference>
<feature type="domain" description="Sushi" evidence="13">
    <location>
        <begin position="138"/>
        <end position="197"/>
    </location>
</feature>
<keyword evidence="8" id="KW-1015">Disulfide bond</keyword>
<dbReference type="InterPro" id="IPR049883">
    <property type="entry name" value="NOTCH1_EGF-like"/>
</dbReference>
<feature type="domain" description="EGF-like" evidence="12">
    <location>
        <begin position="38"/>
        <end position="77"/>
    </location>
</feature>
<reference evidence="14" key="2">
    <citation type="submission" date="2025-09" db="UniProtKB">
        <authorList>
            <consortium name="Ensembl"/>
        </authorList>
    </citation>
    <scope>IDENTIFICATION</scope>
</reference>
<dbReference type="PROSITE" id="PS00010">
    <property type="entry name" value="ASX_HYDROXYL"/>
    <property type="match status" value="1"/>
</dbReference>
<evidence type="ECO:0000256" key="4">
    <source>
        <dbReference type="ARBA" id="ARBA00022729"/>
    </source>
</evidence>
<dbReference type="SMART" id="SM00032">
    <property type="entry name" value="CCP"/>
    <property type="match status" value="4"/>
</dbReference>
<name>A0A3B3ZLI8_9GOBI</name>
<keyword evidence="5" id="KW-0677">Repeat</keyword>
<keyword evidence="9" id="KW-0325">Glycoprotein</keyword>